<dbReference type="EMBL" id="CASHTH010002983">
    <property type="protein sequence ID" value="CAI8038192.1"/>
    <property type="molecule type" value="Genomic_DNA"/>
</dbReference>
<dbReference type="Pfam" id="PF12796">
    <property type="entry name" value="Ank_2"/>
    <property type="match status" value="2"/>
</dbReference>
<feature type="repeat" description="ANK" evidence="3">
    <location>
        <begin position="276"/>
        <end position="308"/>
    </location>
</feature>
<dbReference type="PRINTS" id="PR01415">
    <property type="entry name" value="ANKYRIN"/>
</dbReference>
<keyword evidence="5" id="KW-1185">Reference proteome</keyword>
<dbReference type="PROSITE" id="PS50297">
    <property type="entry name" value="ANK_REP_REGION"/>
    <property type="match status" value="6"/>
</dbReference>
<feature type="repeat" description="ANK" evidence="3">
    <location>
        <begin position="120"/>
        <end position="152"/>
    </location>
</feature>
<evidence type="ECO:0000256" key="3">
    <source>
        <dbReference type="PROSITE-ProRule" id="PRU00023"/>
    </source>
</evidence>
<feature type="repeat" description="ANK" evidence="3">
    <location>
        <begin position="243"/>
        <end position="275"/>
    </location>
</feature>
<feature type="repeat" description="ANK" evidence="3">
    <location>
        <begin position="188"/>
        <end position="220"/>
    </location>
</feature>
<sequence>MEAAALGRPTAAGPASVGFGKMQRGGGAGMRLSSSSMATVAVAWLWIAGVAAGSTDFRLIEAIRDRDHDTVHALLKQEVDVNAREGDGATALHWAVVRDDVELVEALLRAGADVDAANDYGVTPLTLACINRNATAVGQLLGAGANPDAATSMGETALMTCARTGSAEALEALFDHGASSVNAREESHGQTALMWAAAQADADVVRVLLAHGADVGARSDSHLLPVSLGDGDPFEQYVMEAQRGSTPLLFAARNGRIENVRLLLDAGADVNEAAPNGQSALVTASFSGQGELAAFLLERGANPNAADAGYTALHTAVLRGDLRLAKALCAHGADPNSRLTRGSRQQRNLNWFGLSGAFAGATPFWLAAKYAEIDIMRFLVAAGADPLLAPNNEITPLMAAAGAGWRTRFEH</sequence>
<dbReference type="PANTHER" id="PTHR24189">
    <property type="entry name" value="MYOTROPHIN"/>
    <property type="match status" value="1"/>
</dbReference>
<keyword evidence="1" id="KW-0677">Repeat</keyword>
<evidence type="ECO:0000313" key="5">
    <source>
        <dbReference type="Proteomes" id="UP001174909"/>
    </source>
</evidence>
<keyword evidence="2 3" id="KW-0040">ANK repeat</keyword>
<evidence type="ECO:0000313" key="4">
    <source>
        <dbReference type="EMBL" id="CAI8038192.1"/>
    </source>
</evidence>
<dbReference type="InterPro" id="IPR050745">
    <property type="entry name" value="Multifunctional_regulatory"/>
</dbReference>
<dbReference type="Proteomes" id="UP001174909">
    <property type="component" value="Unassembled WGS sequence"/>
</dbReference>
<evidence type="ECO:0000256" key="2">
    <source>
        <dbReference type="ARBA" id="ARBA00023043"/>
    </source>
</evidence>
<feature type="repeat" description="ANK" evidence="3">
    <location>
        <begin position="87"/>
        <end position="119"/>
    </location>
</feature>
<organism evidence="4 5">
    <name type="scientific">Geodia barretti</name>
    <name type="common">Barrett's horny sponge</name>
    <dbReference type="NCBI Taxonomy" id="519541"/>
    <lineage>
        <taxon>Eukaryota</taxon>
        <taxon>Metazoa</taxon>
        <taxon>Porifera</taxon>
        <taxon>Demospongiae</taxon>
        <taxon>Heteroscleromorpha</taxon>
        <taxon>Tetractinellida</taxon>
        <taxon>Astrophorina</taxon>
        <taxon>Geodiidae</taxon>
        <taxon>Geodia</taxon>
    </lineage>
</organism>
<dbReference type="Pfam" id="PF00023">
    <property type="entry name" value="Ank"/>
    <property type="match status" value="3"/>
</dbReference>
<accession>A0AA35SZ75</accession>
<dbReference type="SUPFAM" id="SSF48403">
    <property type="entry name" value="Ankyrin repeat"/>
    <property type="match status" value="1"/>
</dbReference>
<reference evidence="4" key="1">
    <citation type="submission" date="2023-03" db="EMBL/GenBank/DDBJ databases">
        <authorList>
            <person name="Steffen K."/>
            <person name="Cardenas P."/>
        </authorList>
    </citation>
    <scope>NUCLEOTIDE SEQUENCE</scope>
</reference>
<feature type="repeat" description="ANK" evidence="3">
    <location>
        <begin position="308"/>
        <end position="340"/>
    </location>
</feature>
<dbReference type="AlphaFoldDB" id="A0AA35SZ75"/>
<dbReference type="InterPro" id="IPR036770">
    <property type="entry name" value="Ankyrin_rpt-contain_sf"/>
</dbReference>
<dbReference type="SMART" id="SM00248">
    <property type="entry name" value="ANK"/>
    <property type="match status" value="9"/>
</dbReference>
<protein>
    <submittedName>
        <fullName evidence="4">Ankyrin-3</fullName>
    </submittedName>
</protein>
<comment type="caution">
    <text evidence="4">The sequence shown here is derived from an EMBL/GenBank/DDBJ whole genome shotgun (WGS) entry which is preliminary data.</text>
</comment>
<proteinExistence type="predicted"/>
<feature type="repeat" description="ANK" evidence="3">
    <location>
        <begin position="359"/>
        <end position="391"/>
    </location>
</feature>
<evidence type="ECO:0000256" key="1">
    <source>
        <dbReference type="ARBA" id="ARBA00022737"/>
    </source>
</evidence>
<dbReference type="PROSITE" id="PS50088">
    <property type="entry name" value="ANK_REPEAT"/>
    <property type="match status" value="7"/>
</dbReference>
<dbReference type="Gene3D" id="1.25.40.20">
    <property type="entry name" value="Ankyrin repeat-containing domain"/>
    <property type="match status" value="3"/>
</dbReference>
<gene>
    <name evidence="4" type="ORF">GBAR_LOCUS21298</name>
</gene>
<name>A0AA35SZ75_GEOBA</name>
<dbReference type="PANTHER" id="PTHR24189:SF50">
    <property type="entry name" value="ANKYRIN REPEAT AND SOCS BOX PROTEIN 2"/>
    <property type="match status" value="1"/>
</dbReference>
<dbReference type="InterPro" id="IPR002110">
    <property type="entry name" value="Ankyrin_rpt"/>
</dbReference>